<evidence type="ECO:0000313" key="3">
    <source>
        <dbReference type="EMBL" id="CAD8432437.1"/>
    </source>
</evidence>
<feature type="coiled-coil region" evidence="1">
    <location>
        <begin position="83"/>
        <end position="110"/>
    </location>
</feature>
<accession>A0A7S0GR59</accession>
<name>A0A7S0GR59_MICPS</name>
<feature type="region of interest" description="Disordered" evidence="2">
    <location>
        <begin position="199"/>
        <end position="222"/>
    </location>
</feature>
<reference evidence="3" key="1">
    <citation type="submission" date="2021-01" db="EMBL/GenBank/DDBJ databases">
        <authorList>
            <person name="Corre E."/>
            <person name="Pelletier E."/>
            <person name="Niang G."/>
            <person name="Scheremetjew M."/>
            <person name="Finn R."/>
            <person name="Kale V."/>
            <person name="Holt S."/>
            <person name="Cochrane G."/>
            <person name="Meng A."/>
            <person name="Brown T."/>
            <person name="Cohen L."/>
        </authorList>
    </citation>
    <scope>NUCLEOTIDE SEQUENCE</scope>
    <source>
        <strain evidence="3">CCAC1681</strain>
    </source>
</reference>
<sequence>MSSSGDACAALSDDIARAVHPDFRALDDHGADVKSTADAMLARLDELGAMLGTLRAEGREQREALEPVLEAFAEGLARDFAYVDSVEDTVAAIEAAVTDTERQLASLEQSSFRRARLADVEAARKGIEDLFKRVGGVTANLSSAGGSIVGGFSDATRTAGNTIKTATTNAHVSATGAVAKAKAKAAAAKAAKANAAAEADADSYWDEAGDSPRVAASGSGSVVETLSENVSKVFGLGRKEVQEEEDGVKGNIPTSAK</sequence>
<organism evidence="3">
    <name type="scientific">Micromonas pusilla</name>
    <name type="common">Picoplanktonic green alga</name>
    <name type="synonym">Chromulina pusilla</name>
    <dbReference type="NCBI Taxonomy" id="38833"/>
    <lineage>
        <taxon>Eukaryota</taxon>
        <taxon>Viridiplantae</taxon>
        <taxon>Chlorophyta</taxon>
        <taxon>Mamiellophyceae</taxon>
        <taxon>Mamiellales</taxon>
        <taxon>Mamiellaceae</taxon>
        <taxon>Micromonas</taxon>
    </lineage>
</organism>
<evidence type="ECO:0000256" key="1">
    <source>
        <dbReference type="SAM" id="Coils"/>
    </source>
</evidence>
<proteinExistence type="predicted"/>
<evidence type="ECO:0000256" key="2">
    <source>
        <dbReference type="SAM" id="MobiDB-lite"/>
    </source>
</evidence>
<keyword evidence="1" id="KW-0175">Coiled coil</keyword>
<protein>
    <submittedName>
        <fullName evidence="3">Uncharacterized protein</fullName>
    </submittedName>
</protein>
<dbReference type="AlphaFoldDB" id="A0A7S0GR59"/>
<feature type="region of interest" description="Disordered" evidence="2">
    <location>
        <begin position="237"/>
        <end position="257"/>
    </location>
</feature>
<feature type="compositionally biased region" description="Acidic residues" evidence="2">
    <location>
        <begin position="199"/>
        <end position="209"/>
    </location>
</feature>
<gene>
    <name evidence="3" type="ORF">MSP1401_LOCUS2009</name>
</gene>
<dbReference type="EMBL" id="HBEN01002446">
    <property type="protein sequence ID" value="CAD8432437.1"/>
    <property type="molecule type" value="Transcribed_RNA"/>
</dbReference>